<dbReference type="Gene3D" id="3.30.160.60">
    <property type="entry name" value="Classic Zinc Finger"/>
    <property type="match status" value="4"/>
</dbReference>
<dbReference type="EMBL" id="UFQT01000097">
    <property type="protein sequence ID" value="SSX19774.1"/>
    <property type="molecule type" value="Genomic_DNA"/>
</dbReference>
<evidence type="ECO:0000256" key="7">
    <source>
        <dbReference type="PROSITE-ProRule" id="PRU00042"/>
    </source>
</evidence>
<keyword evidence="3" id="KW-0677">Repeat</keyword>
<dbReference type="InterPro" id="IPR036236">
    <property type="entry name" value="Znf_C2H2_sf"/>
</dbReference>
<evidence type="ECO:0000259" key="8">
    <source>
        <dbReference type="PROSITE" id="PS50157"/>
    </source>
</evidence>
<feature type="domain" description="C2H2-type" evidence="8">
    <location>
        <begin position="360"/>
        <end position="387"/>
    </location>
</feature>
<keyword evidence="4 7" id="KW-0863">Zinc-finger</keyword>
<dbReference type="Pfam" id="PF13894">
    <property type="entry name" value="zf-C2H2_4"/>
    <property type="match status" value="1"/>
</dbReference>
<feature type="domain" description="C2H2-type" evidence="8">
    <location>
        <begin position="202"/>
        <end position="235"/>
    </location>
</feature>
<name>A0A336LNP9_CULSO</name>
<keyword evidence="6" id="KW-0539">Nucleus</keyword>
<protein>
    <submittedName>
        <fullName evidence="9">CSON015403 protein</fullName>
    </submittedName>
</protein>
<dbReference type="PROSITE" id="PS50157">
    <property type="entry name" value="ZINC_FINGER_C2H2_2"/>
    <property type="match status" value="6"/>
</dbReference>
<feature type="domain" description="C2H2-type" evidence="8">
    <location>
        <begin position="31"/>
        <end position="59"/>
    </location>
</feature>
<dbReference type="VEuPathDB" id="VectorBase:CSON015403"/>
<dbReference type="PROSITE" id="PS00028">
    <property type="entry name" value="ZINC_FINGER_C2H2_1"/>
    <property type="match status" value="7"/>
</dbReference>
<evidence type="ECO:0000256" key="4">
    <source>
        <dbReference type="ARBA" id="ARBA00022771"/>
    </source>
</evidence>
<dbReference type="InterPro" id="IPR013087">
    <property type="entry name" value="Znf_C2H2_type"/>
</dbReference>
<comment type="subcellular location">
    <subcellularLocation>
        <location evidence="1">Nucleus</location>
    </subcellularLocation>
</comment>
<evidence type="ECO:0000313" key="9">
    <source>
        <dbReference type="EMBL" id="SSX19774.1"/>
    </source>
</evidence>
<dbReference type="SUPFAM" id="SSF57667">
    <property type="entry name" value="beta-beta-alpha zinc fingers"/>
    <property type="match status" value="1"/>
</dbReference>
<sequence length="582" mass="68006">MEEKIIKECYESERSDEEDDFEQFHEPKYDHTCHYCNRQFKISKLLFQHQVQEHKGKKISKFLENLLENEVFYSSDSDCDYTISVNVLKTPKPKTEYLSNLQEYNESFHQQIHADDENKYENLEYIVEDPGGESTKTIKNITNIGKEEGIDDFVMINTTDRIACYYCTQTFTTPKILKQHIKLYHVQETGTIELDLSKMTVFTCPECLRELKDGRCLKKHMKLCHNLVVHSTHRRPPPIRVPSKEPAVVRGQLCDEFPIIRDRSPNSGKPRTKCGLCGHGPVYGYTTIMKHQIRKHGRPKKETGEIFICDFCSKEFFSKENLSRHLKIHENARRYQCDMCESKFNTALLLTRHKRLHVYIKCGYCEEEFQFRSKYKNHHRTHHSKLPKNVRMIQQGKNNEIIMTNDIPKINNEEYMEVCMGCNKAFRSKRGFKEHQCKGLDNFGSNDGEVICTVRNCNFSADDPTILYDHKCTEHSNIIYTTEMVNSRKIGEESCSVCLKSFKSKKGLLNHRCKEPRHVVCPLDSCGSKFDTLRDYYVHVELVHSESNNEKNPVLVYQIDETEDAMQLHDVVEVESEIVIGS</sequence>
<feature type="domain" description="C2H2-type" evidence="8">
    <location>
        <begin position="335"/>
        <end position="357"/>
    </location>
</feature>
<evidence type="ECO:0000256" key="1">
    <source>
        <dbReference type="ARBA" id="ARBA00004123"/>
    </source>
</evidence>
<feature type="domain" description="C2H2-type" evidence="8">
    <location>
        <begin position="307"/>
        <end position="334"/>
    </location>
</feature>
<proteinExistence type="predicted"/>
<evidence type="ECO:0000256" key="2">
    <source>
        <dbReference type="ARBA" id="ARBA00022723"/>
    </source>
</evidence>
<organism evidence="9">
    <name type="scientific">Culicoides sonorensis</name>
    <name type="common">Biting midge</name>
    <dbReference type="NCBI Taxonomy" id="179676"/>
    <lineage>
        <taxon>Eukaryota</taxon>
        <taxon>Metazoa</taxon>
        <taxon>Ecdysozoa</taxon>
        <taxon>Arthropoda</taxon>
        <taxon>Hexapoda</taxon>
        <taxon>Insecta</taxon>
        <taxon>Pterygota</taxon>
        <taxon>Neoptera</taxon>
        <taxon>Endopterygota</taxon>
        <taxon>Diptera</taxon>
        <taxon>Nematocera</taxon>
        <taxon>Chironomoidea</taxon>
        <taxon>Ceratopogonidae</taxon>
        <taxon>Ceratopogoninae</taxon>
        <taxon>Culicoides</taxon>
        <taxon>Monoculicoides</taxon>
    </lineage>
</organism>
<evidence type="ECO:0000256" key="5">
    <source>
        <dbReference type="ARBA" id="ARBA00022833"/>
    </source>
</evidence>
<dbReference type="PANTHER" id="PTHR24406">
    <property type="entry name" value="TRANSCRIPTIONAL REPRESSOR CTCFL-RELATED"/>
    <property type="match status" value="1"/>
</dbReference>
<reference evidence="9" key="1">
    <citation type="submission" date="2018-07" db="EMBL/GenBank/DDBJ databases">
        <authorList>
            <person name="Quirk P.G."/>
            <person name="Krulwich T.A."/>
        </authorList>
    </citation>
    <scope>NUCLEOTIDE SEQUENCE</scope>
</reference>
<dbReference type="SMART" id="SM00355">
    <property type="entry name" value="ZnF_C2H2"/>
    <property type="match status" value="11"/>
</dbReference>
<dbReference type="AlphaFoldDB" id="A0A336LNP9"/>
<keyword evidence="5" id="KW-0862">Zinc</keyword>
<dbReference type="GO" id="GO:0005634">
    <property type="term" value="C:nucleus"/>
    <property type="evidence" value="ECO:0007669"/>
    <property type="project" value="UniProtKB-SubCell"/>
</dbReference>
<dbReference type="GO" id="GO:0008270">
    <property type="term" value="F:zinc ion binding"/>
    <property type="evidence" value="ECO:0007669"/>
    <property type="project" value="UniProtKB-KW"/>
</dbReference>
<dbReference type="InterPro" id="IPR050888">
    <property type="entry name" value="ZnF_C2H2-type_TF"/>
</dbReference>
<feature type="domain" description="C2H2-type" evidence="8">
    <location>
        <begin position="162"/>
        <end position="190"/>
    </location>
</feature>
<accession>A0A336LNP9</accession>
<evidence type="ECO:0000256" key="3">
    <source>
        <dbReference type="ARBA" id="ARBA00022737"/>
    </source>
</evidence>
<keyword evidence="2" id="KW-0479">Metal-binding</keyword>
<gene>
    <name evidence="9" type="primary">CSON015403</name>
</gene>
<evidence type="ECO:0000256" key="6">
    <source>
        <dbReference type="ARBA" id="ARBA00023242"/>
    </source>
</evidence>